<dbReference type="Proteomes" id="UP000051845">
    <property type="component" value="Unassembled WGS sequence"/>
</dbReference>
<evidence type="ECO:0000313" key="2">
    <source>
        <dbReference type="Proteomes" id="UP000051845"/>
    </source>
</evidence>
<organism evidence="1 2">
    <name type="scientific">Secundilactobacillus collinoides DSM 20515 = JCM 1123</name>
    <dbReference type="NCBI Taxonomy" id="1423733"/>
    <lineage>
        <taxon>Bacteria</taxon>
        <taxon>Bacillati</taxon>
        <taxon>Bacillota</taxon>
        <taxon>Bacilli</taxon>
        <taxon>Lactobacillales</taxon>
        <taxon>Lactobacillaceae</taxon>
        <taxon>Secundilactobacillus</taxon>
    </lineage>
</organism>
<sequence>MLVHASSFSKSIYVWNLNHTKVRYNLKNYPATTYSVNAITTFSHNGQRSVYYHTYPISPEKDTKLAGGYVSHKYLTKEHNPNYQLINNEDIMHSGNSTEYQTYIKKSPSQALTRKILALFPNSTFSLDLSLASLKYNKNTYNITNIQSIKRINSLDTYLNTKNTSSNAQKYTKIKAYLAANGYTTSVRNQKLVIGIYINNFTFHSWADGMMEQGFITGIEK</sequence>
<evidence type="ECO:0000313" key="1">
    <source>
        <dbReference type="EMBL" id="KRM75896.1"/>
    </source>
</evidence>
<dbReference type="AlphaFoldDB" id="A0A0R2B9C8"/>
<proteinExistence type="predicted"/>
<comment type="caution">
    <text evidence="1">The sequence shown here is derived from an EMBL/GenBank/DDBJ whole genome shotgun (WGS) entry which is preliminary data.</text>
</comment>
<name>A0A0R2B9C8_SECCO</name>
<gene>
    <name evidence="1" type="ORF">FC82_GL002050</name>
</gene>
<dbReference type="PATRIC" id="fig|1423733.4.peg.2154"/>
<reference evidence="1 2" key="1">
    <citation type="journal article" date="2015" name="Genome Announc.">
        <title>Expanding the biotechnology potential of lactobacilli through comparative genomics of 213 strains and associated genera.</title>
        <authorList>
            <person name="Sun Z."/>
            <person name="Harris H.M."/>
            <person name="McCann A."/>
            <person name="Guo C."/>
            <person name="Argimon S."/>
            <person name="Zhang W."/>
            <person name="Yang X."/>
            <person name="Jeffery I.B."/>
            <person name="Cooney J.C."/>
            <person name="Kagawa T.F."/>
            <person name="Liu W."/>
            <person name="Song Y."/>
            <person name="Salvetti E."/>
            <person name="Wrobel A."/>
            <person name="Rasinkangas P."/>
            <person name="Parkhill J."/>
            <person name="Rea M.C."/>
            <person name="O'Sullivan O."/>
            <person name="Ritari J."/>
            <person name="Douillard F.P."/>
            <person name="Paul Ross R."/>
            <person name="Yang R."/>
            <person name="Briner A.E."/>
            <person name="Felis G.E."/>
            <person name="de Vos W.M."/>
            <person name="Barrangou R."/>
            <person name="Klaenhammer T.R."/>
            <person name="Caufield P.W."/>
            <person name="Cui Y."/>
            <person name="Zhang H."/>
            <person name="O'Toole P.W."/>
        </authorList>
    </citation>
    <scope>NUCLEOTIDE SEQUENCE [LARGE SCALE GENOMIC DNA]</scope>
    <source>
        <strain evidence="1 2">DSM 20515</strain>
    </source>
</reference>
<dbReference type="RefSeq" id="WP_056996674.1">
    <property type="nucleotide sequence ID" value="NZ_AYYR01000043.1"/>
</dbReference>
<dbReference type="EMBL" id="AYYR01000043">
    <property type="protein sequence ID" value="KRM75896.1"/>
    <property type="molecule type" value="Genomic_DNA"/>
</dbReference>
<accession>A0A0R2B9C8</accession>
<protein>
    <submittedName>
        <fullName evidence="1">Uncharacterized protein</fullName>
    </submittedName>
</protein>